<dbReference type="SUPFAM" id="SSF56281">
    <property type="entry name" value="Metallo-hydrolase/oxidoreductase"/>
    <property type="match status" value="1"/>
</dbReference>
<dbReference type="EMBL" id="CP067136">
    <property type="protein sequence ID" value="WCR06144.1"/>
    <property type="molecule type" value="Genomic_DNA"/>
</dbReference>
<evidence type="ECO:0000313" key="3">
    <source>
        <dbReference type="EMBL" id="WCR06144.1"/>
    </source>
</evidence>
<organism evidence="3 4">
    <name type="scientific">Paracoccus fistulariae</name>
    <dbReference type="NCBI Taxonomy" id="658446"/>
    <lineage>
        <taxon>Bacteria</taxon>
        <taxon>Pseudomonadati</taxon>
        <taxon>Pseudomonadota</taxon>
        <taxon>Alphaproteobacteria</taxon>
        <taxon>Rhodobacterales</taxon>
        <taxon>Paracoccaceae</taxon>
        <taxon>Paracoccus</taxon>
    </lineage>
</organism>
<dbReference type="InterPro" id="IPR001279">
    <property type="entry name" value="Metallo-B-lactamas"/>
</dbReference>
<evidence type="ECO:0000256" key="1">
    <source>
        <dbReference type="SAM" id="SignalP"/>
    </source>
</evidence>
<dbReference type="Proteomes" id="UP001219349">
    <property type="component" value="Chromosome"/>
</dbReference>
<accession>A0ABY7SGY9</accession>
<gene>
    <name evidence="3" type="ORF">JHX87_11620</name>
</gene>
<feature type="domain" description="Metallo-beta-lactamase" evidence="2">
    <location>
        <begin position="51"/>
        <end position="226"/>
    </location>
</feature>
<sequence>MQITRRSGLKMGIAALGASALPRLVLAQDSGPAGSFSYPVEGGQVVFHPVQHASMVAETPGGVIYVDPVGGAEPYSDLPQPALILITHEHGDHFDLPTLQALPAVRIITNQSVYDQLPPEMQERATPMANGDQVEALEMMIEAVPAHNTTEDRMQYHPVGRDNGYILTIGGKRFYIAGDTEPTDEMKAMQDIEVAFLPMNLPYTMTVQQAAEAVAAFKPVVVFPYHHRGSDIQEFAKLVEASDAGSMVIIANWYPGGEG</sequence>
<reference evidence="3 4" key="1">
    <citation type="submission" date="2021-01" db="EMBL/GenBank/DDBJ databases">
        <title>Biogeographic distribution of Paracoccus.</title>
        <authorList>
            <person name="Hollensteiner J."/>
            <person name="Leineberger J."/>
            <person name="Brinkhoff T."/>
            <person name="Daniel R."/>
        </authorList>
    </citation>
    <scope>NUCLEOTIDE SEQUENCE [LARGE SCALE GENOMIC DNA]</scope>
    <source>
        <strain evidence="3 4">KCTC 22803</strain>
    </source>
</reference>
<name>A0ABY7SGY9_9RHOB</name>
<keyword evidence="4" id="KW-1185">Reference proteome</keyword>
<dbReference type="InterPro" id="IPR050114">
    <property type="entry name" value="UPF0173_UPF0282_UlaG_hydrolase"/>
</dbReference>
<evidence type="ECO:0000313" key="4">
    <source>
        <dbReference type="Proteomes" id="UP001219349"/>
    </source>
</evidence>
<dbReference type="Gene3D" id="3.60.15.10">
    <property type="entry name" value="Ribonuclease Z/Hydroxyacylglutathione hydrolase-like"/>
    <property type="match status" value="1"/>
</dbReference>
<dbReference type="InterPro" id="IPR036866">
    <property type="entry name" value="RibonucZ/Hydroxyglut_hydro"/>
</dbReference>
<dbReference type="PANTHER" id="PTHR43546:SF3">
    <property type="entry name" value="UPF0173 METAL-DEPENDENT HYDROLASE MJ1163"/>
    <property type="match status" value="1"/>
</dbReference>
<dbReference type="PANTHER" id="PTHR43546">
    <property type="entry name" value="UPF0173 METAL-DEPENDENT HYDROLASE MJ1163-RELATED"/>
    <property type="match status" value="1"/>
</dbReference>
<protein>
    <submittedName>
        <fullName evidence="3">MBL fold metallo-hydrolase</fullName>
    </submittedName>
</protein>
<feature type="signal peptide" evidence="1">
    <location>
        <begin position="1"/>
        <end position="27"/>
    </location>
</feature>
<evidence type="ECO:0000259" key="2">
    <source>
        <dbReference type="SMART" id="SM00849"/>
    </source>
</evidence>
<proteinExistence type="predicted"/>
<feature type="chain" id="PRO_5045937036" evidence="1">
    <location>
        <begin position="28"/>
        <end position="259"/>
    </location>
</feature>
<dbReference type="RefSeq" id="WP_271886599.1">
    <property type="nucleotide sequence ID" value="NZ_CP067136.1"/>
</dbReference>
<keyword evidence="1" id="KW-0732">Signal</keyword>
<dbReference type="Pfam" id="PF12706">
    <property type="entry name" value="Lactamase_B_2"/>
    <property type="match status" value="1"/>
</dbReference>
<dbReference type="SMART" id="SM00849">
    <property type="entry name" value="Lactamase_B"/>
    <property type="match status" value="1"/>
</dbReference>